<protein>
    <submittedName>
        <fullName evidence="1">Uncharacterized protein</fullName>
    </submittedName>
</protein>
<keyword evidence="2" id="KW-1185">Reference proteome</keyword>
<dbReference type="EMBL" id="AP026867">
    <property type="protein sequence ID" value="BDS15482.1"/>
    <property type="molecule type" value="Genomic_DNA"/>
</dbReference>
<name>A0A915YLL3_9BACT</name>
<evidence type="ECO:0000313" key="1">
    <source>
        <dbReference type="EMBL" id="BDS15482.1"/>
    </source>
</evidence>
<evidence type="ECO:0000313" key="2">
    <source>
        <dbReference type="Proteomes" id="UP001060919"/>
    </source>
</evidence>
<accession>A0A915YLL3</accession>
<gene>
    <name evidence="1" type="ORF">AsAng_0062660</name>
</gene>
<dbReference type="AlphaFoldDB" id="A0A915YLL3"/>
<organism evidence="1 2">
    <name type="scientific">Aureispira anguillae</name>
    <dbReference type="NCBI Taxonomy" id="2864201"/>
    <lineage>
        <taxon>Bacteria</taxon>
        <taxon>Pseudomonadati</taxon>
        <taxon>Bacteroidota</taxon>
        <taxon>Saprospiria</taxon>
        <taxon>Saprospirales</taxon>
        <taxon>Saprospiraceae</taxon>
        <taxon>Aureispira</taxon>
    </lineage>
</organism>
<sequence length="207" mass="23845">MDVYTGYIQDTWRFSGDAPYWAIGDIVKYSVMHSKERYQELLKQTFKSFEGLIFPLKTTIVPHHTENNKLPVVINGVDKSLDMNLKDIQRAIEDFGGDIYELQIEVAIRVYCKEKDTQEKITRVWLNLNDEITISAGKEDPSPSVMFALSHLLFNPDVSEISSHNLELYYKNQPLLETALRNWEERLGTINEYGGYGAVAQYGILEE</sequence>
<dbReference type="Proteomes" id="UP001060919">
    <property type="component" value="Chromosome"/>
</dbReference>
<dbReference type="KEGG" id="aup:AsAng_0062660"/>
<reference evidence="1" key="1">
    <citation type="submission" date="2022-09" db="EMBL/GenBank/DDBJ databases">
        <title>Aureispira anguillicida sp. nov., isolated from Leptocephalus of Japanese eel Anguilla japonica.</title>
        <authorList>
            <person name="Yuasa K."/>
            <person name="Mekata T."/>
            <person name="Ikunari K."/>
        </authorList>
    </citation>
    <scope>NUCLEOTIDE SEQUENCE</scope>
    <source>
        <strain evidence="1">EL160426</strain>
    </source>
</reference>
<proteinExistence type="predicted"/>
<dbReference type="RefSeq" id="WP_264790632.1">
    <property type="nucleotide sequence ID" value="NZ_AP026867.1"/>
</dbReference>